<protein>
    <submittedName>
        <fullName evidence="1">Uncharacterized protein</fullName>
    </submittedName>
</protein>
<name>A0ABW3CHK5_9ACTN</name>
<accession>A0ABW3CHK5</accession>
<gene>
    <name evidence="1" type="ORF">ACFQ07_13335</name>
</gene>
<organism evidence="1 2">
    <name type="scientific">Actinomadura adrarensis</name>
    <dbReference type="NCBI Taxonomy" id="1819600"/>
    <lineage>
        <taxon>Bacteria</taxon>
        <taxon>Bacillati</taxon>
        <taxon>Actinomycetota</taxon>
        <taxon>Actinomycetes</taxon>
        <taxon>Streptosporangiales</taxon>
        <taxon>Thermomonosporaceae</taxon>
        <taxon>Actinomadura</taxon>
    </lineage>
</organism>
<sequence>MLGHRDAVLGDSGAFVTGGPVAAANRPPQVLAGIVLDATPHLLVLDAGGTEVRVPMTEATTVWHGGSGG</sequence>
<dbReference type="Proteomes" id="UP001597083">
    <property type="component" value="Unassembled WGS sequence"/>
</dbReference>
<comment type="caution">
    <text evidence="1">The sequence shown here is derived from an EMBL/GenBank/DDBJ whole genome shotgun (WGS) entry which is preliminary data.</text>
</comment>
<reference evidence="2" key="1">
    <citation type="journal article" date="2019" name="Int. J. Syst. Evol. Microbiol.">
        <title>The Global Catalogue of Microorganisms (GCM) 10K type strain sequencing project: providing services to taxonomists for standard genome sequencing and annotation.</title>
        <authorList>
            <consortium name="The Broad Institute Genomics Platform"/>
            <consortium name="The Broad Institute Genome Sequencing Center for Infectious Disease"/>
            <person name="Wu L."/>
            <person name="Ma J."/>
        </authorList>
    </citation>
    <scope>NUCLEOTIDE SEQUENCE [LARGE SCALE GENOMIC DNA]</scope>
    <source>
        <strain evidence="2">JCM 31696</strain>
    </source>
</reference>
<proteinExistence type="predicted"/>
<feature type="non-terminal residue" evidence="1">
    <location>
        <position position="69"/>
    </location>
</feature>
<dbReference type="EMBL" id="JBHTIR010001980">
    <property type="protein sequence ID" value="MFD0853218.1"/>
    <property type="molecule type" value="Genomic_DNA"/>
</dbReference>
<keyword evidence="2" id="KW-1185">Reference proteome</keyword>
<evidence type="ECO:0000313" key="2">
    <source>
        <dbReference type="Proteomes" id="UP001597083"/>
    </source>
</evidence>
<evidence type="ECO:0000313" key="1">
    <source>
        <dbReference type="EMBL" id="MFD0853218.1"/>
    </source>
</evidence>